<feature type="region of interest" description="Disordered" evidence="12">
    <location>
        <begin position="301"/>
        <end position="320"/>
    </location>
</feature>
<dbReference type="PROSITE" id="PS50297">
    <property type="entry name" value="ANK_REP_REGION"/>
    <property type="match status" value="6"/>
</dbReference>
<dbReference type="PRINTS" id="PR01415">
    <property type="entry name" value="ANKYRIN"/>
</dbReference>
<dbReference type="OrthoDB" id="93327at2759"/>
<dbReference type="Pfam" id="PF16095">
    <property type="entry name" value="COR-A"/>
    <property type="match status" value="1"/>
</dbReference>
<dbReference type="PROSITE" id="PS50088">
    <property type="entry name" value="ANK_REPEAT"/>
    <property type="match status" value="6"/>
</dbReference>
<comment type="catalytic activity">
    <reaction evidence="10">
        <text>L-seryl-[protein] + ATP = O-phospho-L-seryl-[protein] + ADP + H(+)</text>
        <dbReference type="Rhea" id="RHEA:17989"/>
        <dbReference type="Rhea" id="RHEA-COMP:9863"/>
        <dbReference type="Rhea" id="RHEA-COMP:11604"/>
        <dbReference type="ChEBI" id="CHEBI:15378"/>
        <dbReference type="ChEBI" id="CHEBI:29999"/>
        <dbReference type="ChEBI" id="CHEBI:30616"/>
        <dbReference type="ChEBI" id="CHEBI:83421"/>
        <dbReference type="ChEBI" id="CHEBI:456216"/>
        <dbReference type="EC" id="2.7.11.1"/>
    </reaction>
</comment>
<feature type="repeat" description="ANK" evidence="11">
    <location>
        <begin position="64"/>
        <end position="96"/>
    </location>
</feature>
<evidence type="ECO:0000259" key="14">
    <source>
        <dbReference type="PROSITE" id="PS51424"/>
    </source>
</evidence>
<dbReference type="EMBL" id="SPLM01000111">
    <property type="protein sequence ID" value="TMW58627.1"/>
    <property type="molecule type" value="Genomic_DNA"/>
</dbReference>
<dbReference type="PRINTS" id="PR00449">
    <property type="entry name" value="RASTRNSFRMNG"/>
</dbReference>
<dbReference type="InterPro" id="IPR032171">
    <property type="entry name" value="COR-A"/>
</dbReference>
<reference evidence="15" key="1">
    <citation type="submission" date="2019-03" db="EMBL/GenBank/DDBJ databases">
        <title>Long read genome sequence of the mycoparasitic Pythium oligandrum ATCC 38472 isolated from sugarbeet rhizosphere.</title>
        <authorList>
            <person name="Gaulin E."/>
        </authorList>
    </citation>
    <scope>NUCLEOTIDE SEQUENCE</scope>
    <source>
        <strain evidence="15">ATCC 38472_TT</strain>
    </source>
</reference>
<evidence type="ECO:0000313" key="16">
    <source>
        <dbReference type="Proteomes" id="UP000794436"/>
    </source>
</evidence>
<dbReference type="GO" id="GO:0005634">
    <property type="term" value="C:nucleus"/>
    <property type="evidence" value="ECO:0007669"/>
    <property type="project" value="TreeGrafter"/>
</dbReference>
<dbReference type="PANTHER" id="PTHR24201">
    <property type="entry name" value="ANK_REP_REGION DOMAIN-CONTAINING PROTEIN"/>
    <property type="match status" value="1"/>
</dbReference>
<dbReference type="Pfam" id="PF00168">
    <property type="entry name" value="C2"/>
    <property type="match status" value="1"/>
</dbReference>
<dbReference type="Gene3D" id="3.40.50.300">
    <property type="entry name" value="P-loop containing nucleotide triphosphate hydrolases"/>
    <property type="match status" value="1"/>
</dbReference>
<evidence type="ECO:0000256" key="7">
    <source>
        <dbReference type="ARBA" id="ARBA00022840"/>
    </source>
</evidence>
<comment type="cofactor">
    <cofactor evidence="1">
        <name>Mg(2+)</name>
        <dbReference type="ChEBI" id="CHEBI:18420"/>
    </cofactor>
</comment>
<dbReference type="Gene3D" id="1.25.40.20">
    <property type="entry name" value="Ankyrin repeat-containing domain"/>
    <property type="match status" value="1"/>
</dbReference>
<feature type="domain" description="Roc" evidence="14">
    <location>
        <begin position="322"/>
        <end position="574"/>
    </location>
</feature>
<evidence type="ECO:0000313" key="15">
    <source>
        <dbReference type="EMBL" id="TMW58627.1"/>
    </source>
</evidence>
<dbReference type="SUPFAM" id="SSF49562">
    <property type="entry name" value="C2 domain (Calcium/lipid-binding domain, CaLB)"/>
    <property type="match status" value="1"/>
</dbReference>
<dbReference type="PANTHER" id="PTHR24201:SF16">
    <property type="entry name" value="ANKYRIN-1-LIKE-RELATED"/>
    <property type="match status" value="1"/>
</dbReference>
<organism evidence="15 16">
    <name type="scientific">Pythium oligandrum</name>
    <name type="common">Mycoparasitic fungus</name>
    <dbReference type="NCBI Taxonomy" id="41045"/>
    <lineage>
        <taxon>Eukaryota</taxon>
        <taxon>Sar</taxon>
        <taxon>Stramenopiles</taxon>
        <taxon>Oomycota</taxon>
        <taxon>Peronosporomycetes</taxon>
        <taxon>Pythiales</taxon>
        <taxon>Pythiaceae</taxon>
        <taxon>Pythium</taxon>
    </lineage>
</organism>
<dbReference type="Gene3D" id="2.60.40.150">
    <property type="entry name" value="C2 domain"/>
    <property type="match status" value="1"/>
</dbReference>
<dbReference type="SMART" id="SM00239">
    <property type="entry name" value="C2"/>
    <property type="match status" value="1"/>
</dbReference>
<dbReference type="InterPro" id="IPR036770">
    <property type="entry name" value="Ankyrin_rpt-contain_sf"/>
</dbReference>
<feature type="repeat" description="ANK" evidence="11">
    <location>
        <begin position="30"/>
        <end position="62"/>
    </location>
</feature>
<feature type="repeat" description="ANK" evidence="11">
    <location>
        <begin position="97"/>
        <end position="129"/>
    </location>
</feature>
<dbReference type="EC" id="2.7.11.1" evidence="2"/>
<proteinExistence type="predicted"/>
<dbReference type="InterPro" id="IPR027417">
    <property type="entry name" value="P-loop_NTPase"/>
</dbReference>
<keyword evidence="5" id="KW-0547">Nucleotide-binding</keyword>
<dbReference type="InterPro" id="IPR020859">
    <property type="entry name" value="ROC"/>
</dbReference>
<dbReference type="SUPFAM" id="SSF52540">
    <property type="entry name" value="P-loop containing nucleoside triphosphate hydrolases"/>
    <property type="match status" value="1"/>
</dbReference>
<evidence type="ECO:0000256" key="4">
    <source>
        <dbReference type="ARBA" id="ARBA00022737"/>
    </source>
</evidence>
<dbReference type="SUPFAM" id="SSF48403">
    <property type="entry name" value="Ankyrin repeat"/>
    <property type="match status" value="1"/>
</dbReference>
<evidence type="ECO:0000256" key="6">
    <source>
        <dbReference type="ARBA" id="ARBA00022777"/>
    </source>
</evidence>
<dbReference type="PROSITE" id="PS50004">
    <property type="entry name" value="C2"/>
    <property type="match status" value="1"/>
</dbReference>
<evidence type="ECO:0000259" key="13">
    <source>
        <dbReference type="PROSITE" id="PS50004"/>
    </source>
</evidence>
<dbReference type="InterPro" id="IPR035892">
    <property type="entry name" value="C2_domain_sf"/>
</dbReference>
<dbReference type="Pfam" id="PF13606">
    <property type="entry name" value="Ank_3"/>
    <property type="match status" value="1"/>
</dbReference>
<evidence type="ECO:0000256" key="8">
    <source>
        <dbReference type="ARBA" id="ARBA00023043"/>
    </source>
</evidence>
<comment type="caution">
    <text evidence="15">The sequence shown here is derived from an EMBL/GenBank/DDBJ whole genome shotgun (WGS) entry which is preliminary data.</text>
</comment>
<protein>
    <recommendedName>
        <fullName evidence="2">non-specific serine/threonine protein kinase</fullName>
        <ecNumber evidence="2">2.7.11.1</ecNumber>
    </recommendedName>
</protein>
<dbReference type="InterPro" id="IPR002110">
    <property type="entry name" value="Ankyrin_rpt"/>
</dbReference>
<gene>
    <name evidence="15" type="ORF">Poli38472_010186</name>
</gene>
<feature type="compositionally biased region" description="Polar residues" evidence="12">
    <location>
        <begin position="1219"/>
        <end position="1235"/>
    </location>
</feature>
<evidence type="ECO:0000256" key="10">
    <source>
        <dbReference type="ARBA" id="ARBA00048679"/>
    </source>
</evidence>
<dbReference type="GO" id="GO:0005524">
    <property type="term" value="F:ATP binding"/>
    <property type="evidence" value="ECO:0007669"/>
    <property type="project" value="UniProtKB-KW"/>
</dbReference>
<dbReference type="SMART" id="SM00175">
    <property type="entry name" value="RAB"/>
    <property type="match status" value="1"/>
</dbReference>
<evidence type="ECO:0000256" key="2">
    <source>
        <dbReference type="ARBA" id="ARBA00012513"/>
    </source>
</evidence>
<dbReference type="Proteomes" id="UP000794436">
    <property type="component" value="Unassembled WGS sequence"/>
</dbReference>
<dbReference type="Pfam" id="PF08477">
    <property type="entry name" value="Roc"/>
    <property type="match status" value="1"/>
</dbReference>
<dbReference type="InterPro" id="IPR000008">
    <property type="entry name" value="C2_dom"/>
</dbReference>
<evidence type="ECO:0000256" key="3">
    <source>
        <dbReference type="ARBA" id="ARBA00022679"/>
    </source>
</evidence>
<keyword evidence="16" id="KW-1185">Reference proteome</keyword>
<keyword evidence="6" id="KW-0418">Kinase</keyword>
<feature type="region of interest" description="Disordered" evidence="12">
    <location>
        <begin position="1203"/>
        <end position="1235"/>
    </location>
</feature>
<keyword evidence="7" id="KW-0067">ATP-binding</keyword>
<sequence>MHAAVKQDDLQAVTRLLQDGGDVNATEGRVGRTALHYAAQKNEKEITETLFKFNAAVDMTTTWSKMTPLHYAAEKDSIDVARLLIEKGAAISPQDRDGRTPLHCAAINDSVAVATLLLEKGASLDAVNKNGETPLHLVAKHSRTAVGELLLKHGAPLEATTALGRTPLHDAAAHCRMMLGRLLLEKGADVSCLDKDGNTPVRCLALSALSADRALEDELRLLYRLMAAGSPWSEQDDDYVKKLAREKHRDTQISGLLAAIRTWSKQRQRGLKNLTRLPLEVYKRGGMDVRVYFKSIVPQGSKSRPVKQESNHEIAPNGTVGDDEPIYRKKLCVIGPSFWGKTSFIKTLTTNQATMESADDRTIGIDIYSWQFASTSQENGEKRQYEVTFWDFAGQDEYQSVHSLFYSKRTTYLVCIDLKAYSDALIGADVSEAGARSPQMDAFVEKHIFRWIRVICAREPESEFVFVGTKADLIGNDSQLIEKISTDVMERINRKEEQVLQELARVIASLRKSIKNDLERASKDAKIRQRIRELEELRTKQARFLSKELLLASNASSSGVNSVRKELERLIIESDTSLLIPDMYQKVEEYVRAQVQASLNEKTMTAQVKSAFRNITDLRSTIEKELGFSEEEITAILHVLHDLGDILWFDELDEELADIVFMNPALVIDFIRQVINHKLAGQTEEQEVAASKSKRSRLQNLYEDVRKEGRVAHELLCELDMWYEIQDDQLTLQLKQLLFYFQLAYPAGTRGIEWNSDLIVPIYWKKRLVDDNGASVQEASYEESLTERVCWEYDFHRHLPENIFEMLGVQSYSAHYSSNRVFTRDSFETHVEGKYIARVAKKMRDDNAANAEYEDWTVLAIEVKAASREEAWQQLVWYSMNLERLLEEYPGLWVTRYTVGSEGKQYDVDQLLVEMEEHHTSPVREDVLPPSMEWYASKAWTRSETHRASSMKKDSSSLQVTDMEARFQSLLENQFKDVYARIDQSTEKMLKQLAEIGNRRDYPSLWTLEQRPQTSGLGLTTTYVLKIRSHLSGKCYHEPIVITVKSGFFGKFGVQIGYGISIFASATLGDFLSPVVEGIASEFDTAAELHSLIEGIDLSSTGAVKMESARTLSPDGTIVLLRELLTAYDSNFDPLKVSTICDLECAIIVATGEHIWAHRSEIEGRTDIIFRHDYNGGNAESASMSSADSLLAPVSRPVVAADTQPAETAQHQLEIPEPQQGSESKPIVAQSSNADLSSLQITSRDQVHQQSQLDEQKSLAKTCISLDQVSEKSASSPHSGRSSVVVGGGPTVTLRIMGVQDLMNVRLVGTQSPYCKWKLMTDKGEIIDCGRTFPHESGGTNPIWKSQTFMVDIPGGLISLDDCTLVFRVKTARGWQLSEEIAMGSFTLRDVDINDLQSGQWYEYSTTILHNKGELAGTLLFHLRVESSGVTGA</sequence>
<feature type="repeat" description="ANK" evidence="11">
    <location>
        <begin position="1"/>
        <end position="28"/>
    </location>
</feature>
<feature type="domain" description="C2" evidence="13">
    <location>
        <begin position="1269"/>
        <end position="1406"/>
    </location>
</feature>
<dbReference type="SMART" id="SM00248">
    <property type="entry name" value="ANK"/>
    <property type="match status" value="6"/>
</dbReference>
<dbReference type="GO" id="GO:0016301">
    <property type="term" value="F:kinase activity"/>
    <property type="evidence" value="ECO:0007669"/>
    <property type="project" value="UniProtKB-KW"/>
</dbReference>
<evidence type="ECO:0000256" key="12">
    <source>
        <dbReference type="SAM" id="MobiDB-lite"/>
    </source>
</evidence>
<keyword evidence="3" id="KW-0808">Transferase</keyword>
<dbReference type="PROSITE" id="PS51424">
    <property type="entry name" value="ROC"/>
    <property type="match status" value="1"/>
</dbReference>
<comment type="catalytic activity">
    <reaction evidence="9">
        <text>L-threonyl-[protein] + ATP = O-phospho-L-threonyl-[protein] + ADP + H(+)</text>
        <dbReference type="Rhea" id="RHEA:46608"/>
        <dbReference type="Rhea" id="RHEA-COMP:11060"/>
        <dbReference type="Rhea" id="RHEA-COMP:11605"/>
        <dbReference type="ChEBI" id="CHEBI:15378"/>
        <dbReference type="ChEBI" id="CHEBI:30013"/>
        <dbReference type="ChEBI" id="CHEBI:30616"/>
        <dbReference type="ChEBI" id="CHEBI:61977"/>
        <dbReference type="ChEBI" id="CHEBI:456216"/>
        <dbReference type="EC" id="2.7.11.1"/>
    </reaction>
</comment>
<dbReference type="Pfam" id="PF12796">
    <property type="entry name" value="Ank_2"/>
    <property type="match status" value="2"/>
</dbReference>
<keyword evidence="8 11" id="KW-0040">ANK repeat</keyword>
<name>A0A8K1C8Q4_PYTOL</name>
<feature type="repeat" description="ANK" evidence="11">
    <location>
        <begin position="163"/>
        <end position="195"/>
    </location>
</feature>
<evidence type="ECO:0000256" key="9">
    <source>
        <dbReference type="ARBA" id="ARBA00047899"/>
    </source>
</evidence>
<evidence type="ECO:0000256" key="5">
    <source>
        <dbReference type="ARBA" id="ARBA00022741"/>
    </source>
</evidence>
<keyword evidence="4" id="KW-0677">Repeat</keyword>
<evidence type="ECO:0000256" key="11">
    <source>
        <dbReference type="PROSITE-ProRule" id="PRU00023"/>
    </source>
</evidence>
<feature type="repeat" description="ANK" evidence="11">
    <location>
        <begin position="130"/>
        <end position="162"/>
    </location>
</feature>
<evidence type="ECO:0000256" key="1">
    <source>
        <dbReference type="ARBA" id="ARBA00001946"/>
    </source>
</evidence>
<accession>A0A8K1C8Q4</accession>
<dbReference type="InterPro" id="IPR050776">
    <property type="entry name" value="Ank_Repeat/CDKN_Inhibitor"/>
</dbReference>